<feature type="compositionally biased region" description="Polar residues" evidence="3">
    <location>
        <begin position="218"/>
        <end position="238"/>
    </location>
</feature>
<feature type="compositionally biased region" description="Polar residues" evidence="3">
    <location>
        <begin position="845"/>
        <end position="857"/>
    </location>
</feature>
<feature type="domain" description="Mediator complex subunit 15 KIX" evidence="4">
    <location>
        <begin position="16"/>
        <end position="74"/>
    </location>
</feature>
<feature type="compositionally biased region" description="Polar residues" evidence="3">
    <location>
        <begin position="421"/>
        <end position="447"/>
    </location>
</feature>
<gene>
    <name evidence="5" type="ORF">H4219_002797</name>
</gene>
<evidence type="ECO:0000259" key="4">
    <source>
        <dbReference type="Pfam" id="PF16987"/>
    </source>
</evidence>
<keyword evidence="6" id="KW-1185">Reference proteome</keyword>
<feature type="region of interest" description="Disordered" evidence="3">
    <location>
        <begin position="207"/>
        <end position="284"/>
    </location>
</feature>
<comment type="subcellular location">
    <subcellularLocation>
        <location evidence="1">Nucleus</location>
    </subcellularLocation>
</comment>
<sequence>MNPNFGQGIVPNALSNDWRAAVPDEKRSQALQQIMATLDKNMPGQYLTKAKQYAIEAEERCFNEAQSMEAYRTGLAGFLSNIVKTPEILANFLPKQRNAPMQNVQQPLNVAHLAQQQQHAQTQQNSQILQSIAVKLIQQNHAIFNENLAFGVFMAKMKAANLNSRFSDGELQEIYNNVIHLSKLIKAQRQQQQAQTQAMAQAGGQISAQKGIAPQGSGAATNPALSQTPVYSSQETPRPQNNYQQQQTPIQAQQQQLAPPQQQQQQQQQQPRPAQNNPQQGVPEQPDQLVIKMKIVEQIFTPYHEALIALPINSGGISQIKFLDILNYWKKGMLTDQQQARENTEKIWNIALNQLNLNDCFQVVMQKQINEQLILTLGRLIQQRYQQYRQKQQQQQQQQQQTQTQAQAQAQQISRGPGVSMQPTPGYSVSSASQSAYRATASPQVSSAPRPVTAASTPKTSVSNTGPNVKKLASSNANPPASSTIAKPSPPTPATSIITAPTASAAVVTSTPVPAKTPTPTSTRMSASQTPVPAASLVATPTSVAQAAPSLGGTTENSMLKLLQAASRKVVSHAVTAKPPTKKPKKASQSPQAQNKSQKESSQETSATPTPSTSNAESGTAASNKSGRSSAEPSPATTTTQPSTTQSSLNAAREIVRNTTLRLANQYKSTLIQPPQEDKAIIKQICIRAHLKLEEITKLLPILFLTNNESQHPETVIRVGLKVNDQHSRLEKDEYVISKTDIVAAYKFLDDAFNQLTAKCKALFQKIPGASQQAAANTSKGTDVSTSSSTPADSINPPKPATNDPSLETFSKAVKHQLDPSNLKLPPGKRRAVADGGASNGSQGGEKSNQTAASQTAPLRAGTAATQLPAGMTLEEFKKLPKNIQAQIYQNEQQRLLQQKKTQIALKQQQQQQQQKAVAGASVNLDHEMQELDKNKNEDPISYLTGVLNRVGAQADKMGTDICAVFEHTFGSITSPIFDDGGWGGQQYLGANSFM</sequence>
<feature type="compositionally biased region" description="Polar residues" evidence="3">
    <location>
        <begin position="771"/>
        <end position="793"/>
    </location>
</feature>
<keyword evidence="2" id="KW-0539">Nucleus</keyword>
<feature type="compositionally biased region" description="Low complexity" evidence="3">
    <location>
        <begin position="473"/>
        <end position="487"/>
    </location>
</feature>
<dbReference type="GO" id="GO:0005634">
    <property type="term" value="C:nucleus"/>
    <property type="evidence" value="ECO:0007669"/>
    <property type="project" value="UniProtKB-SubCell"/>
</dbReference>
<evidence type="ECO:0000313" key="6">
    <source>
        <dbReference type="Proteomes" id="UP001150538"/>
    </source>
</evidence>
<feature type="region of interest" description="Disordered" evidence="3">
    <location>
        <begin position="819"/>
        <end position="859"/>
    </location>
</feature>
<dbReference type="EMBL" id="JANBPU010000052">
    <property type="protein sequence ID" value="KAJ1918156.1"/>
    <property type="molecule type" value="Genomic_DNA"/>
</dbReference>
<accession>A0A9W8DTL3</accession>
<protein>
    <recommendedName>
        <fullName evidence="4">Mediator complex subunit 15 KIX domain-containing protein</fullName>
    </recommendedName>
</protein>
<evidence type="ECO:0000256" key="2">
    <source>
        <dbReference type="ARBA" id="ARBA00023242"/>
    </source>
</evidence>
<feature type="compositionally biased region" description="Low complexity" evidence="3">
    <location>
        <begin position="603"/>
        <end position="618"/>
    </location>
</feature>
<dbReference type="AlphaFoldDB" id="A0A9W8DTL3"/>
<dbReference type="Pfam" id="PF16987">
    <property type="entry name" value="KIX_2"/>
    <property type="match status" value="1"/>
</dbReference>
<dbReference type="OrthoDB" id="5593134at2759"/>
<feature type="compositionally biased region" description="Polar residues" evidence="3">
    <location>
        <begin position="454"/>
        <end position="467"/>
    </location>
</feature>
<feature type="compositionally biased region" description="Low complexity" evidence="3">
    <location>
        <begin position="629"/>
        <end position="648"/>
    </location>
</feature>
<feature type="compositionally biased region" description="Low complexity" evidence="3">
    <location>
        <begin position="239"/>
        <end position="280"/>
    </location>
</feature>
<name>A0A9W8DTL3_9FUNG</name>
<proteinExistence type="predicted"/>
<feature type="region of interest" description="Disordered" evidence="3">
    <location>
        <begin position="571"/>
        <end position="651"/>
    </location>
</feature>
<evidence type="ECO:0000256" key="3">
    <source>
        <dbReference type="SAM" id="MobiDB-lite"/>
    </source>
</evidence>
<comment type="caution">
    <text evidence="5">The sequence shown here is derived from an EMBL/GenBank/DDBJ whole genome shotgun (WGS) entry which is preliminary data.</text>
</comment>
<feature type="compositionally biased region" description="Low complexity" evidence="3">
    <location>
        <begin position="494"/>
        <end position="523"/>
    </location>
</feature>
<organism evidence="5 6">
    <name type="scientific">Mycoemilia scoparia</name>
    <dbReference type="NCBI Taxonomy" id="417184"/>
    <lineage>
        <taxon>Eukaryota</taxon>
        <taxon>Fungi</taxon>
        <taxon>Fungi incertae sedis</taxon>
        <taxon>Zoopagomycota</taxon>
        <taxon>Kickxellomycotina</taxon>
        <taxon>Kickxellomycetes</taxon>
        <taxon>Kickxellales</taxon>
        <taxon>Kickxellaceae</taxon>
        <taxon>Mycoemilia</taxon>
    </lineage>
</organism>
<dbReference type="InterPro" id="IPR036546">
    <property type="entry name" value="MED15_KIX"/>
</dbReference>
<feature type="region of interest" description="Disordered" evidence="3">
    <location>
        <begin position="406"/>
        <end position="534"/>
    </location>
</feature>
<dbReference type="Proteomes" id="UP001150538">
    <property type="component" value="Unassembled WGS sequence"/>
</dbReference>
<reference evidence="5" key="1">
    <citation type="submission" date="2022-07" db="EMBL/GenBank/DDBJ databases">
        <title>Phylogenomic reconstructions and comparative analyses of Kickxellomycotina fungi.</title>
        <authorList>
            <person name="Reynolds N.K."/>
            <person name="Stajich J.E."/>
            <person name="Barry K."/>
            <person name="Grigoriev I.V."/>
            <person name="Crous P."/>
            <person name="Smith M.E."/>
        </authorList>
    </citation>
    <scope>NUCLEOTIDE SEQUENCE</scope>
    <source>
        <strain evidence="5">NBRC 100468</strain>
    </source>
</reference>
<feature type="region of interest" description="Disordered" evidence="3">
    <location>
        <begin position="771"/>
        <end position="807"/>
    </location>
</feature>
<evidence type="ECO:0000313" key="5">
    <source>
        <dbReference type="EMBL" id="KAJ1918156.1"/>
    </source>
</evidence>
<evidence type="ECO:0000256" key="1">
    <source>
        <dbReference type="ARBA" id="ARBA00004123"/>
    </source>
</evidence>